<accession>A0A2D2W6Q6</accession>
<evidence type="ECO:0000313" key="1">
    <source>
        <dbReference type="EMBL" id="ATS93985.1"/>
    </source>
</evidence>
<gene>
    <name evidence="1" type="ORF">P13BB106kb_p001</name>
</gene>
<proteinExistence type="predicted"/>
<evidence type="ECO:0000313" key="2">
    <source>
        <dbReference type="Proteomes" id="UP000240663"/>
    </source>
</evidence>
<keyword evidence="2" id="KW-1185">Reference proteome</keyword>
<dbReference type="EMBL" id="MF979564">
    <property type="protein sequence ID" value="ATS93985.1"/>
    <property type="molecule type" value="Genomic_DNA"/>
</dbReference>
<dbReference type="Gene3D" id="3.40.50.1000">
    <property type="entry name" value="HAD superfamily/HAD-like"/>
    <property type="match status" value="1"/>
</dbReference>
<dbReference type="Proteomes" id="UP000240663">
    <property type="component" value="Segment"/>
</dbReference>
<protein>
    <submittedName>
        <fullName evidence="1">Putative deoxynucleoside-5'-monophosphatase</fullName>
    </submittedName>
</protein>
<reference evidence="1 2" key="1">
    <citation type="submission" date="2017-09" db="EMBL/GenBank/DDBJ databases">
        <title>Complete genome sequence of bacteriophage (DU_PP_V) infecting Pectobacterium spp.</title>
        <authorList>
            <person name="Park T.-H."/>
        </authorList>
    </citation>
    <scope>NUCLEOTIDE SEQUENCE [LARGE SCALE GENOMIC DNA]</scope>
</reference>
<name>A0A2D2W6Q6_9CAUD</name>
<sequence length="233" mass="26867">MRQVRQLNIWDLDGTVINSFHRVQPCLRPNGDLDLNKYAREACTHEMIMGDTLLPLAEYMLKCLSSDTQANAIVTARRMNRSDYYFLRRQGMRGRGSSNVQLMSRDTLHRYAPHLSEVPRLYYSRDADYKAFYFEQLRKMYPVADITVYDDHKGVLAVARDMGFNAIDATMVNEILSMGVRSTMEEMADEQAISDADYASLAERTALAWHSMTELERSEYESPTDYIMQLLAS</sequence>
<dbReference type="InterPro" id="IPR023214">
    <property type="entry name" value="HAD_sf"/>
</dbReference>
<organism evidence="1 2">
    <name type="scientific">Pectobacterium phage DU_PP_V</name>
    <dbReference type="NCBI Taxonomy" id="2041492"/>
    <lineage>
        <taxon>Viruses</taxon>
        <taxon>Duplodnaviria</taxon>
        <taxon>Heunggongvirae</taxon>
        <taxon>Uroviricota</taxon>
        <taxon>Caudoviricetes</taxon>
        <taxon>Demerecviridae</taxon>
        <taxon>Mccorquodalevirinae</taxon>
        <taxon>Hongcheonvirus</taxon>
        <taxon>Hongcheonvirus DUPPV</taxon>
    </lineage>
</organism>